<dbReference type="Gene3D" id="3.40.50.10490">
    <property type="entry name" value="Glucose-6-phosphate isomerase like protein, domain 1"/>
    <property type="match status" value="2"/>
</dbReference>
<evidence type="ECO:0000256" key="2">
    <source>
        <dbReference type="ARBA" id="ARBA00012916"/>
    </source>
</evidence>
<proteinExistence type="predicted"/>
<comment type="catalytic activity">
    <reaction evidence="1">
        <text>D-fructose 6-phosphate + L-glutamine = D-glucosamine 6-phosphate + L-glutamate</text>
        <dbReference type="Rhea" id="RHEA:13237"/>
        <dbReference type="ChEBI" id="CHEBI:29985"/>
        <dbReference type="ChEBI" id="CHEBI:58359"/>
        <dbReference type="ChEBI" id="CHEBI:58725"/>
        <dbReference type="ChEBI" id="CHEBI:61527"/>
        <dbReference type="EC" id="2.6.1.16"/>
    </reaction>
</comment>
<dbReference type="GO" id="GO:0046349">
    <property type="term" value="P:amino sugar biosynthetic process"/>
    <property type="evidence" value="ECO:0007669"/>
    <property type="project" value="UniProtKB-ARBA"/>
</dbReference>
<dbReference type="NCBIfam" id="TIGR01135">
    <property type="entry name" value="glmS"/>
    <property type="match status" value="1"/>
</dbReference>
<dbReference type="FunFam" id="3.40.50.10490:FF:000002">
    <property type="entry name" value="Glutamine--fructose-6-phosphate aminotransferase [isomerizing]"/>
    <property type="match status" value="1"/>
</dbReference>
<dbReference type="AlphaFoldDB" id="A0A1F5UUU9"/>
<dbReference type="Proteomes" id="UP000179157">
    <property type="component" value="Unassembled WGS sequence"/>
</dbReference>
<dbReference type="GO" id="GO:0006002">
    <property type="term" value="P:fructose 6-phosphate metabolic process"/>
    <property type="evidence" value="ECO:0007669"/>
    <property type="project" value="TreeGrafter"/>
</dbReference>
<dbReference type="GO" id="GO:0006487">
    <property type="term" value="P:protein N-linked glycosylation"/>
    <property type="evidence" value="ECO:0007669"/>
    <property type="project" value="TreeGrafter"/>
</dbReference>
<dbReference type="InterPro" id="IPR001347">
    <property type="entry name" value="SIS_dom"/>
</dbReference>
<organism evidence="6 7">
    <name type="scientific">Fraserbacteria sp. (strain RBG_16_55_9)</name>
    <dbReference type="NCBI Taxonomy" id="1817864"/>
    <lineage>
        <taxon>Bacteria</taxon>
        <taxon>Candidatus Fraseribacteriota</taxon>
    </lineage>
</organism>
<dbReference type="InterPro" id="IPR035490">
    <property type="entry name" value="GlmS/FrlB_SIS"/>
</dbReference>
<feature type="domain" description="SIS" evidence="5">
    <location>
        <begin position="9"/>
        <end position="149"/>
    </location>
</feature>
<evidence type="ECO:0000259" key="5">
    <source>
        <dbReference type="PROSITE" id="PS51464"/>
    </source>
</evidence>
<dbReference type="PROSITE" id="PS51464">
    <property type="entry name" value="SIS"/>
    <property type="match status" value="2"/>
</dbReference>
<dbReference type="FunFam" id="3.40.50.10490:FF:000001">
    <property type="entry name" value="Glutamine--fructose-6-phosphate aminotransferase [isomerizing]"/>
    <property type="match status" value="1"/>
</dbReference>
<evidence type="ECO:0000256" key="4">
    <source>
        <dbReference type="ARBA" id="ARBA00022737"/>
    </source>
</evidence>
<dbReference type="GO" id="GO:0006047">
    <property type="term" value="P:UDP-N-acetylglucosamine metabolic process"/>
    <property type="evidence" value="ECO:0007669"/>
    <property type="project" value="TreeGrafter"/>
</dbReference>
<name>A0A1F5UUU9_FRAXR</name>
<evidence type="ECO:0000313" key="6">
    <source>
        <dbReference type="EMBL" id="OGF54923.1"/>
    </source>
</evidence>
<dbReference type="STRING" id="1817864.A2Z21_08260"/>
<dbReference type="InterPro" id="IPR005855">
    <property type="entry name" value="GFAT"/>
</dbReference>
<accession>A0A1F5UUU9</accession>
<dbReference type="CDD" id="cd05008">
    <property type="entry name" value="SIS_GlmS_GlmD_1"/>
    <property type="match status" value="1"/>
</dbReference>
<keyword evidence="4" id="KW-0677">Repeat</keyword>
<dbReference type="GO" id="GO:0005829">
    <property type="term" value="C:cytosol"/>
    <property type="evidence" value="ECO:0007669"/>
    <property type="project" value="TreeGrafter"/>
</dbReference>
<dbReference type="NCBIfam" id="NF001484">
    <property type="entry name" value="PRK00331.1"/>
    <property type="match status" value="1"/>
</dbReference>
<reference evidence="6 7" key="1">
    <citation type="journal article" date="2016" name="Nat. Commun.">
        <title>Thousands of microbial genomes shed light on interconnected biogeochemical processes in an aquifer system.</title>
        <authorList>
            <person name="Anantharaman K."/>
            <person name="Brown C.T."/>
            <person name="Hug L.A."/>
            <person name="Sharon I."/>
            <person name="Castelle C.J."/>
            <person name="Probst A.J."/>
            <person name="Thomas B.C."/>
            <person name="Singh A."/>
            <person name="Wilkins M.J."/>
            <person name="Karaoz U."/>
            <person name="Brodie E.L."/>
            <person name="Williams K.H."/>
            <person name="Hubbard S.S."/>
            <person name="Banfield J.F."/>
        </authorList>
    </citation>
    <scope>NUCLEOTIDE SEQUENCE [LARGE SCALE GENOMIC DNA]</scope>
    <source>
        <strain evidence="7">RBG_16_55_9</strain>
    </source>
</reference>
<dbReference type="GO" id="GO:0097367">
    <property type="term" value="F:carbohydrate derivative binding"/>
    <property type="evidence" value="ECO:0007669"/>
    <property type="project" value="InterPro"/>
</dbReference>
<comment type="caution">
    <text evidence="6">The sequence shown here is derived from an EMBL/GenBank/DDBJ whole genome shotgun (WGS) entry which is preliminary data.</text>
</comment>
<dbReference type="EMBL" id="MFGX01000069">
    <property type="protein sequence ID" value="OGF54923.1"/>
    <property type="molecule type" value="Genomic_DNA"/>
</dbReference>
<gene>
    <name evidence="6" type="ORF">A2Z21_08260</name>
</gene>
<dbReference type="EC" id="2.6.1.16" evidence="2"/>
<feature type="domain" description="SIS" evidence="5">
    <location>
        <begin position="182"/>
        <end position="323"/>
    </location>
</feature>
<feature type="non-terminal residue" evidence="6">
    <location>
        <position position="1"/>
    </location>
</feature>
<dbReference type="GO" id="GO:0004360">
    <property type="term" value="F:glutamine-fructose-6-phosphate transaminase (isomerizing) activity"/>
    <property type="evidence" value="ECO:0007669"/>
    <property type="project" value="UniProtKB-EC"/>
</dbReference>
<dbReference type="InterPro" id="IPR046348">
    <property type="entry name" value="SIS_dom_sf"/>
</dbReference>
<evidence type="ECO:0000256" key="1">
    <source>
        <dbReference type="ARBA" id="ARBA00001031"/>
    </source>
</evidence>
<dbReference type="SUPFAM" id="SSF53697">
    <property type="entry name" value="SIS domain"/>
    <property type="match status" value="1"/>
</dbReference>
<evidence type="ECO:0000313" key="7">
    <source>
        <dbReference type="Proteomes" id="UP000179157"/>
    </source>
</evidence>
<dbReference type="CDD" id="cd05009">
    <property type="entry name" value="SIS_GlmS_GlmD_2"/>
    <property type="match status" value="1"/>
</dbReference>
<dbReference type="PANTHER" id="PTHR10937:SF0">
    <property type="entry name" value="GLUTAMINE--FRUCTOSE-6-PHOSPHATE TRANSAMINASE (ISOMERIZING)"/>
    <property type="match status" value="1"/>
</dbReference>
<dbReference type="InterPro" id="IPR035466">
    <property type="entry name" value="GlmS/AgaS_SIS"/>
</dbReference>
<dbReference type="Pfam" id="PF01380">
    <property type="entry name" value="SIS"/>
    <property type="match status" value="2"/>
</dbReference>
<dbReference type="PANTHER" id="PTHR10937">
    <property type="entry name" value="GLUCOSAMINE--FRUCTOSE-6-PHOSPHATE AMINOTRANSFERASE, ISOMERIZING"/>
    <property type="match status" value="1"/>
</dbReference>
<sequence>EVCLDELGISEQQIRALENITLIACGTAWHACWAAKYLWQRFLNLPIGVEIASEFRYSHPYLSKNTLVIAVSQSGETADTLAGARLTREKGAPLLAITNSVGSALSREADWTLYTQAGPEIGVASTKCFMAQLTALALLGLYLGHTRGKLSKETLRRALEQLVAAPGLLEKALKGDSQMEALARRFYDKPNFLFFGRDILCPIAYEGALKLKEISYIHAEGYAAGEMKHGPIALIDEKMPVVVLVTKNSVYDKVFSNIEEVKARKGIVIALADECNRDLERIADHLIEIPGADVITTPMLFTVPLQLFAYHVAVLRGTDVDQPRNLAKTVTVE</sequence>
<evidence type="ECO:0000256" key="3">
    <source>
        <dbReference type="ARBA" id="ARBA00016090"/>
    </source>
</evidence>
<protein>
    <recommendedName>
        <fullName evidence="3">Glutamine--fructose-6-phosphate aminotransferase [isomerizing]</fullName>
        <ecNumber evidence="2">2.6.1.16</ecNumber>
    </recommendedName>
</protein>